<reference evidence="2 3" key="1">
    <citation type="submission" date="2020-07" db="EMBL/GenBank/DDBJ databases">
        <title>Fungal Genomes of the International Space Station.</title>
        <authorList>
            <person name="Seuylemezian A."/>
            <person name="Singh N.K."/>
            <person name="Wood J."/>
            <person name="Venkateswaran K."/>
        </authorList>
    </citation>
    <scope>NUCLEOTIDE SEQUENCE [LARGE SCALE GENOMIC DNA]</scope>
    <source>
        <strain evidence="2 3">PL-B2</strain>
    </source>
</reference>
<proteinExistence type="predicted"/>
<organism evidence="2 3">
    <name type="scientific">Mesobacillus maritimus</name>
    <dbReference type="NCBI Taxonomy" id="1643336"/>
    <lineage>
        <taxon>Bacteria</taxon>
        <taxon>Bacillati</taxon>
        <taxon>Bacillota</taxon>
        <taxon>Bacilli</taxon>
        <taxon>Bacillales</taxon>
        <taxon>Bacillaceae</taxon>
        <taxon>Mesobacillus</taxon>
    </lineage>
</organism>
<feature type="domain" description="PKD/Chitinase" evidence="1">
    <location>
        <begin position="505"/>
        <end position="588"/>
    </location>
</feature>
<evidence type="ECO:0000313" key="2">
    <source>
        <dbReference type="EMBL" id="MBY0098577.1"/>
    </source>
</evidence>
<dbReference type="SMART" id="SM00089">
    <property type="entry name" value="PKD"/>
    <property type="match status" value="2"/>
</dbReference>
<dbReference type="EMBL" id="JACWFH010000025">
    <property type="protein sequence ID" value="MBY0098577.1"/>
    <property type="molecule type" value="Genomic_DNA"/>
</dbReference>
<dbReference type="RefSeq" id="WP_221874799.1">
    <property type="nucleotide sequence ID" value="NZ_JACWFH010000025.1"/>
</dbReference>
<comment type="caution">
    <text evidence="2">The sequence shown here is derived from an EMBL/GenBank/DDBJ whole genome shotgun (WGS) entry which is preliminary data.</text>
</comment>
<feature type="domain" description="PKD/Chitinase" evidence="1">
    <location>
        <begin position="416"/>
        <end position="500"/>
    </location>
</feature>
<dbReference type="Pfam" id="PF22352">
    <property type="entry name" value="K319L-like_PKD"/>
    <property type="match status" value="2"/>
</dbReference>
<dbReference type="Gene3D" id="2.60.40.10">
    <property type="entry name" value="Immunoglobulins"/>
    <property type="match status" value="2"/>
</dbReference>
<keyword evidence="3" id="KW-1185">Reference proteome</keyword>
<dbReference type="PANTHER" id="PTHR46182:SF2">
    <property type="entry name" value="FI19480P1"/>
    <property type="match status" value="1"/>
</dbReference>
<dbReference type="InterPro" id="IPR022409">
    <property type="entry name" value="PKD/Chitinase_dom"/>
</dbReference>
<dbReference type="PANTHER" id="PTHR46182">
    <property type="entry name" value="FI19480P1"/>
    <property type="match status" value="1"/>
</dbReference>
<gene>
    <name evidence="2" type="ORF">H0185_17580</name>
</gene>
<dbReference type="InterPro" id="IPR013783">
    <property type="entry name" value="Ig-like_fold"/>
</dbReference>
<accession>A0ABS7K8I6</accession>
<protein>
    <submittedName>
        <fullName evidence="2">IPT/TIG domain protein</fullName>
    </submittedName>
</protein>
<dbReference type="InterPro" id="IPR029865">
    <property type="entry name" value="KIAA0319-like"/>
</dbReference>
<name>A0ABS7K8I6_9BACI</name>
<dbReference type="Proteomes" id="UP000769780">
    <property type="component" value="Unassembled WGS sequence"/>
</dbReference>
<evidence type="ECO:0000259" key="1">
    <source>
        <dbReference type="SMART" id="SM00089"/>
    </source>
</evidence>
<sequence>MEVGPINALHGFPEWYRDENGLRLQLNVDPNDPYSGITPADLPNPAQPVSFPDNFPGEAFYYAAEAEMETGTGERARLVLALEAAFVNEVPLRGEQIVFGRIRIRVEGLQPNAEYTVTHPYGVNTFTAEPDGDGLGEINFTEDIGGFNGGDFELALNSKVHPFLQWDPTVGPVAPVGYIGDPNVLHPVVGSVFIDRFGEPQNIFRIEGPGIGIGSPDRATTPGIDGDNCIETRNFALLGKISPISGVEVTRASYTQTDTSGGFIDVFAVSDVSPQEIEVTGIGMQPTILQGENGLYFGRIAYIGETPPPSIIIANITDNPPSIHEVVPVDFISATVKYHTDSETLSIEATTSDTIHPIVLSIANFGQGDIPLPSTGLFTMNLTSVPASVTIVSSAGGEVTIPVVVSGSGEGPIPVSADAGADQIVLFGTQVLLDGSNSTGIITSYNWTQLSGPEVNLINPNTSEASFTAPSITSTLVFQLTVEGEGGPSTDTVTVEVIESAAGPIANAGANQTVQQGTLVTLSGTAEGEVTSYRWEQISGPLVQLTNPDSPTATFTFPTQLGTLVFQLTVQGPGGTSTDRTEITTVADNLTVTRAEFRTGDTEWRISGTSDVPGAGVEITIFIGNTLSGMILAVVPVDALGDWAYRFEPSSVQPDATRAISIQSSSGGTLLAIPLNIRQ</sequence>
<evidence type="ECO:0000313" key="3">
    <source>
        <dbReference type="Proteomes" id="UP000769780"/>
    </source>
</evidence>